<dbReference type="Gene3D" id="3.40.640.10">
    <property type="entry name" value="Type I PLP-dependent aspartate aminotransferase-like (Major domain)"/>
    <property type="match status" value="1"/>
</dbReference>
<evidence type="ECO:0000256" key="6">
    <source>
        <dbReference type="RuleBase" id="RU000481"/>
    </source>
</evidence>
<keyword evidence="9" id="KW-1185">Reference proteome</keyword>
<dbReference type="GO" id="GO:0006520">
    <property type="term" value="P:amino acid metabolic process"/>
    <property type="evidence" value="ECO:0007669"/>
    <property type="project" value="InterPro"/>
</dbReference>
<dbReference type="CDD" id="cd00609">
    <property type="entry name" value="AAT_like"/>
    <property type="match status" value="1"/>
</dbReference>
<keyword evidence="5" id="KW-0663">Pyridoxal phosphate</keyword>
<dbReference type="InterPro" id="IPR004838">
    <property type="entry name" value="NHTrfase_class1_PyrdxlP-BS"/>
</dbReference>
<keyword evidence="3 6" id="KW-0032">Aminotransferase</keyword>
<accession>A0A974BKV3</accession>
<dbReference type="AlphaFoldDB" id="A0A974BKV3"/>
<dbReference type="RefSeq" id="WP_179238900.1">
    <property type="nucleotide sequence ID" value="NZ_JACBNQ010000018.1"/>
</dbReference>
<dbReference type="PANTHER" id="PTHR46383">
    <property type="entry name" value="ASPARTATE AMINOTRANSFERASE"/>
    <property type="match status" value="1"/>
</dbReference>
<gene>
    <name evidence="8" type="ORF">HZF24_13680</name>
</gene>
<dbReference type="GO" id="GO:0030170">
    <property type="term" value="F:pyridoxal phosphate binding"/>
    <property type="evidence" value="ECO:0007669"/>
    <property type="project" value="InterPro"/>
</dbReference>
<dbReference type="EMBL" id="JACBNQ010000018">
    <property type="protein sequence ID" value="NYB75194.1"/>
    <property type="molecule type" value="Genomic_DNA"/>
</dbReference>
<comment type="similarity">
    <text evidence="2 6">Belongs to the class-I pyridoxal-phosphate-dependent aminotransferase family.</text>
</comment>
<evidence type="ECO:0000256" key="1">
    <source>
        <dbReference type="ARBA" id="ARBA00001933"/>
    </source>
</evidence>
<keyword evidence="4 6" id="KW-0808">Transferase</keyword>
<dbReference type="Pfam" id="PF00155">
    <property type="entry name" value="Aminotran_1_2"/>
    <property type="match status" value="1"/>
</dbReference>
<name>A0A974BKV3_SEDHY</name>
<dbReference type="FunFam" id="3.40.640.10:FF:000033">
    <property type="entry name" value="Aspartate aminotransferase"/>
    <property type="match status" value="1"/>
</dbReference>
<dbReference type="EC" id="2.6.1.-" evidence="6"/>
<evidence type="ECO:0000313" key="8">
    <source>
        <dbReference type="EMBL" id="NYB75194.1"/>
    </source>
</evidence>
<reference evidence="8" key="1">
    <citation type="submission" date="2020-07" db="EMBL/GenBank/DDBJ databases">
        <title>Genomic analysis of a strain of Sedimentibacter Hydroxybenzoicus DSM7310.</title>
        <authorList>
            <person name="Ma S."/>
        </authorList>
    </citation>
    <scope>NUCLEOTIDE SEQUENCE</scope>
    <source>
        <strain evidence="8">DSM 7310</strain>
    </source>
</reference>
<comment type="cofactor">
    <cofactor evidence="1 6">
        <name>pyridoxal 5'-phosphate</name>
        <dbReference type="ChEBI" id="CHEBI:597326"/>
    </cofactor>
</comment>
<dbReference type="GO" id="GO:0008483">
    <property type="term" value="F:transaminase activity"/>
    <property type="evidence" value="ECO:0007669"/>
    <property type="project" value="UniProtKB-KW"/>
</dbReference>
<dbReference type="InterPro" id="IPR015424">
    <property type="entry name" value="PyrdxlP-dep_Trfase"/>
</dbReference>
<evidence type="ECO:0000256" key="5">
    <source>
        <dbReference type="ARBA" id="ARBA00022898"/>
    </source>
</evidence>
<dbReference type="SUPFAM" id="SSF53383">
    <property type="entry name" value="PLP-dependent transferases"/>
    <property type="match status" value="1"/>
</dbReference>
<dbReference type="InterPro" id="IPR015422">
    <property type="entry name" value="PyrdxlP-dep_Trfase_small"/>
</dbReference>
<organism evidence="8 9">
    <name type="scientific">Sedimentibacter hydroxybenzoicus DSM 7310</name>
    <dbReference type="NCBI Taxonomy" id="1123245"/>
    <lineage>
        <taxon>Bacteria</taxon>
        <taxon>Bacillati</taxon>
        <taxon>Bacillota</taxon>
        <taxon>Tissierellia</taxon>
        <taxon>Sedimentibacter</taxon>
    </lineage>
</organism>
<dbReference type="PANTHER" id="PTHR46383:SF1">
    <property type="entry name" value="ASPARTATE AMINOTRANSFERASE"/>
    <property type="match status" value="1"/>
</dbReference>
<feature type="domain" description="Aminotransferase class I/classII large" evidence="7">
    <location>
        <begin position="34"/>
        <end position="381"/>
    </location>
</feature>
<protein>
    <recommendedName>
        <fullName evidence="6">Aminotransferase</fullName>
        <ecNumber evidence="6">2.6.1.-</ecNumber>
    </recommendedName>
</protein>
<dbReference type="InterPro" id="IPR015421">
    <property type="entry name" value="PyrdxlP-dep_Trfase_major"/>
</dbReference>
<dbReference type="Gene3D" id="3.90.1150.10">
    <property type="entry name" value="Aspartate Aminotransferase, domain 1"/>
    <property type="match status" value="1"/>
</dbReference>
<evidence type="ECO:0000313" key="9">
    <source>
        <dbReference type="Proteomes" id="UP000611629"/>
    </source>
</evidence>
<dbReference type="Proteomes" id="UP000611629">
    <property type="component" value="Unassembled WGS sequence"/>
</dbReference>
<evidence type="ECO:0000256" key="4">
    <source>
        <dbReference type="ARBA" id="ARBA00022679"/>
    </source>
</evidence>
<evidence type="ECO:0000256" key="3">
    <source>
        <dbReference type="ARBA" id="ARBA00022576"/>
    </source>
</evidence>
<dbReference type="PROSITE" id="PS00105">
    <property type="entry name" value="AA_TRANSFER_CLASS_1"/>
    <property type="match status" value="1"/>
</dbReference>
<evidence type="ECO:0000259" key="7">
    <source>
        <dbReference type="Pfam" id="PF00155"/>
    </source>
</evidence>
<dbReference type="InterPro" id="IPR050596">
    <property type="entry name" value="AspAT/PAT-like"/>
</dbReference>
<sequence>MTLLIADRTNGIYPSKIREVLEQASALKKQGVEVADFTVGRPDFDTPEHIKEAAKQALDKGFVHYTPSAGSLIFQEAVCSRYYEDYQLQFEPSQVIATVGASQAIYSALQGILNPGDEIIAPEPMYVYYGGLSFLAGAKLVSVPISDEDEFIVKAEVLGKYITPKTKAIILTSPNNPTGQVIDKETVVKISQLAIKHNLIVIADDIYDKILYDDVDYLPIAKAPGMKERTIIIGSFSKTYAMDGWRIGYLIIPKELYKGIFKLHQHMVSCPNTFVQIGAAKALTDSQNCVEDMVKEFDRRRRLIMKFFDENMISYVRPKGAFYIFPSVKEFGLDSKELCMHLLHEARVAIVPGSAFGAAGEGHIRIAFSASYEEIEQGMERMMTALNKLRNK</sequence>
<dbReference type="InterPro" id="IPR004839">
    <property type="entry name" value="Aminotransferase_I/II_large"/>
</dbReference>
<proteinExistence type="inferred from homology"/>
<evidence type="ECO:0000256" key="2">
    <source>
        <dbReference type="ARBA" id="ARBA00007441"/>
    </source>
</evidence>
<comment type="caution">
    <text evidence="8">The sequence shown here is derived from an EMBL/GenBank/DDBJ whole genome shotgun (WGS) entry which is preliminary data.</text>
</comment>